<evidence type="ECO:0000256" key="1">
    <source>
        <dbReference type="SAM" id="MobiDB-lite"/>
    </source>
</evidence>
<gene>
    <name evidence="2" type="ORF">HPB51_020600</name>
</gene>
<evidence type="ECO:0000313" key="2">
    <source>
        <dbReference type="EMBL" id="KAH8021990.1"/>
    </source>
</evidence>
<organism evidence="2 3">
    <name type="scientific">Rhipicephalus microplus</name>
    <name type="common">Cattle tick</name>
    <name type="synonym">Boophilus microplus</name>
    <dbReference type="NCBI Taxonomy" id="6941"/>
    <lineage>
        <taxon>Eukaryota</taxon>
        <taxon>Metazoa</taxon>
        <taxon>Ecdysozoa</taxon>
        <taxon>Arthropoda</taxon>
        <taxon>Chelicerata</taxon>
        <taxon>Arachnida</taxon>
        <taxon>Acari</taxon>
        <taxon>Parasitiformes</taxon>
        <taxon>Ixodida</taxon>
        <taxon>Ixodoidea</taxon>
        <taxon>Ixodidae</taxon>
        <taxon>Rhipicephalinae</taxon>
        <taxon>Rhipicephalus</taxon>
        <taxon>Boophilus</taxon>
    </lineage>
</organism>
<feature type="compositionally biased region" description="Basic and acidic residues" evidence="1">
    <location>
        <begin position="158"/>
        <end position="171"/>
    </location>
</feature>
<reference evidence="2" key="2">
    <citation type="submission" date="2021-09" db="EMBL/GenBank/DDBJ databases">
        <authorList>
            <person name="Jia N."/>
            <person name="Wang J."/>
            <person name="Shi W."/>
            <person name="Du L."/>
            <person name="Sun Y."/>
            <person name="Zhan W."/>
            <person name="Jiang J."/>
            <person name="Wang Q."/>
            <person name="Zhang B."/>
            <person name="Ji P."/>
            <person name="Sakyi L.B."/>
            <person name="Cui X."/>
            <person name="Yuan T."/>
            <person name="Jiang B."/>
            <person name="Yang W."/>
            <person name="Lam T.T.-Y."/>
            <person name="Chang Q."/>
            <person name="Ding S."/>
            <person name="Wang X."/>
            <person name="Zhu J."/>
            <person name="Ruan X."/>
            <person name="Zhao L."/>
            <person name="Wei J."/>
            <person name="Que T."/>
            <person name="Du C."/>
            <person name="Cheng J."/>
            <person name="Dai P."/>
            <person name="Han X."/>
            <person name="Huang E."/>
            <person name="Gao Y."/>
            <person name="Liu J."/>
            <person name="Shao H."/>
            <person name="Ye R."/>
            <person name="Li L."/>
            <person name="Wei W."/>
            <person name="Wang X."/>
            <person name="Wang C."/>
            <person name="Huo Q."/>
            <person name="Li W."/>
            <person name="Guo W."/>
            <person name="Chen H."/>
            <person name="Chen S."/>
            <person name="Zhou L."/>
            <person name="Zhou L."/>
            <person name="Ni X."/>
            <person name="Tian J."/>
            <person name="Zhou Y."/>
            <person name="Sheng Y."/>
            <person name="Liu T."/>
            <person name="Pan Y."/>
            <person name="Xia L."/>
            <person name="Li J."/>
            <person name="Zhao F."/>
            <person name="Cao W."/>
        </authorList>
    </citation>
    <scope>NUCLEOTIDE SEQUENCE</scope>
    <source>
        <strain evidence="2">Rmic-2018</strain>
        <tissue evidence="2">Larvae</tissue>
    </source>
</reference>
<evidence type="ECO:0008006" key="4">
    <source>
        <dbReference type="Google" id="ProtNLM"/>
    </source>
</evidence>
<evidence type="ECO:0000313" key="3">
    <source>
        <dbReference type="Proteomes" id="UP000821866"/>
    </source>
</evidence>
<keyword evidence="3" id="KW-1185">Reference proteome</keyword>
<comment type="caution">
    <text evidence="2">The sequence shown here is derived from an EMBL/GenBank/DDBJ whole genome shotgun (WGS) entry which is preliminary data.</text>
</comment>
<accession>A0A9J6DJA6</accession>
<dbReference type="EMBL" id="JABSTU010000009">
    <property type="protein sequence ID" value="KAH8021990.1"/>
    <property type="molecule type" value="Genomic_DNA"/>
</dbReference>
<proteinExistence type="predicted"/>
<feature type="region of interest" description="Disordered" evidence="1">
    <location>
        <begin position="144"/>
        <end position="178"/>
    </location>
</feature>
<name>A0A9J6DJA6_RHIMP</name>
<sequence length="216" mass="24082">MQATDQGVIAIFKFYYRRRVIERLHVDIRTADNSADLKVLQVKAIFLASGTWRDVKSRTILHCFQKAGFSWGSSAAKEETAAAGAAAVGSSGKLWEAAGNASFVPSGLHYMDFPLADRHLVATEEFCTDKLAISVSKKETIVEISSSNSEGDDSAESQPREKERREKENLRKQLKKERKALEAVCTDDGHYAADAEEHVVRLQQLHRLCQLLSLEE</sequence>
<dbReference type="Proteomes" id="UP000821866">
    <property type="component" value="Chromosome 7"/>
</dbReference>
<protein>
    <recommendedName>
        <fullName evidence="4">DDE-1 domain-containing protein</fullName>
    </recommendedName>
</protein>
<reference evidence="2" key="1">
    <citation type="journal article" date="2020" name="Cell">
        <title>Large-Scale Comparative Analyses of Tick Genomes Elucidate Their Genetic Diversity and Vector Capacities.</title>
        <authorList>
            <consortium name="Tick Genome and Microbiome Consortium (TIGMIC)"/>
            <person name="Jia N."/>
            <person name="Wang J."/>
            <person name="Shi W."/>
            <person name="Du L."/>
            <person name="Sun Y."/>
            <person name="Zhan W."/>
            <person name="Jiang J.F."/>
            <person name="Wang Q."/>
            <person name="Zhang B."/>
            <person name="Ji P."/>
            <person name="Bell-Sakyi L."/>
            <person name="Cui X.M."/>
            <person name="Yuan T.T."/>
            <person name="Jiang B.G."/>
            <person name="Yang W.F."/>
            <person name="Lam T.T."/>
            <person name="Chang Q.C."/>
            <person name="Ding S.J."/>
            <person name="Wang X.J."/>
            <person name="Zhu J.G."/>
            <person name="Ruan X.D."/>
            <person name="Zhao L."/>
            <person name="Wei J.T."/>
            <person name="Ye R.Z."/>
            <person name="Que T.C."/>
            <person name="Du C.H."/>
            <person name="Zhou Y.H."/>
            <person name="Cheng J.X."/>
            <person name="Dai P.F."/>
            <person name="Guo W.B."/>
            <person name="Han X.H."/>
            <person name="Huang E.J."/>
            <person name="Li L.F."/>
            <person name="Wei W."/>
            <person name="Gao Y.C."/>
            <person name="Liu J.Z."/>
            <person name="Shao H.Z."/>
            <person name="Wang X."/>
            <person name="Wang C.C."/>
            <person name="Yang T.C."/>
            <person name="Huo Q.B."/>
            <person name="Li W."/>
            <person name="Chen H.Y."/>
            <person name="Chen S.E."/>
            <person name="Zhou L.G."/>
            <person name="Ni X.B."/>
            <person name="Tian J.H."/>
            <person name="Sheng Y."/>
            <person name="Liu T."/>
            <person name="Pan Y.S."/>
            <person name="Xia L.Y."/>
            <person name="Li J."/>
            <person name="Zhao F."/>
            <person name="Cao W.C."/>
        </authorList>
    </citation>
    <scope>NUCLEOTIDE SEQUENCE</scope>
    <source>
        <strain evidence="2">Rmic-2018</strain>
    </source>
</reference>
<dbReference type="AlphaFoldDB" id="A0A9J6DJA6"/>